<keyword evidence="3 6" id="KW-0812">Transmembrane</keyword>
<protein>
    <submittedName>
        <fullName evidence="7">Putative GABA permease</fullName>
    </submittedName>
</protein>
<dbReference type="PIRSF" id="PIRSF006060">
    <property type="entry name" value="AA_transporter"/>
    <property type="match status" value="1"/>
</dbReference>
<evidence type="ECO:0000256" key="3">
    <source>
        <dbReference type="ARBA" id="ARBA00022692"/>
    </source>
</evidence>
<keyword evidence="4 6" id="KW-1133">Transmembrane helix</keyword>
<keyword evidence="5 6" id="KW-0472">Membrane</keyword>
<dbReference type="PANTHER" id="PTHR45649">
    <property type="entry name" value="AMINO-ACID PERMEASE BAT1"/>
    <property type="match status" value="1"/>
</dbReference>
<comment type="subcellular location">
    <subcellularLocation>
        <location evidence="1">Membrane</location>
        <topology evidence="1">Multi-pass membrane protein</topology>
    </subcellularLocation>
</comment>
<evidence type="ECO:0000256" key="4">
    <source>
        <dbReference type="ARBA" id="ARBA00022989"/>
    </source>
</evidence>
<keyword evidence="2" id="KW-0813">Transport</keyword>
<feature type="transmembrane region" description="Helical" evidence="6">
    <location>
        <begin position="187"/>
        <end position="207"/>
    </location>
</feature>
<dbReference type="Gene3D" id="1.20.1740.10">
    <property type="entry name" value="Amino acid/polyamine transporter I"/>
    <property type="match status" value="1"/>
</dbReference>
<feature type="transmembrane region" description="Helical" evidence="6">
    <location>
        <begin position="396"/>
        <end position="416"/>
    </location>
</feature>
<dbReference type="InParanoid" id="A0A177CRV9"/>
<feature type="transmembrane region" description="Helical" evidence="6">
    <location>
        <begin position="499"/>
        <end position="518"/>
    </location>
</feature>
<dbReference type="Proteomes" id="UP000077069">
    <property type="component" value="Unassembled WGS sequence"/>
</dbReference>
<feature type="transmembrane region" description="Helical" evidence="6">
    <location>
        <begin position="422"/>
        <end position="447"/>
    </location>
</feature>
<feature type="transmembrane region" description="Helical" evidence="6">
    <location>
        <begin position="62"/>
        <end position="84"/>
    </location>
</feature>
<feature type="transmembrane region" description="Helical" evidence="6">
    <location>
        <begin position="96"/>
        <end position="115"/>
    </location>
</feature>
<dbReference type="Pfam" id="PF13520">
    <property type="entry name" value="AA_permease_2"/>
    <property type="match status" value="1"/>
</dbReference>
<dbReference type="GO" id="GO:0022857">
    <property type="term" value="F:transmembrane transporter activity"/>
    <property type="evidence" value="ECO:0007669"/>
    <property type="project" value="InterPro"/>
</dbReference>
<evidence type="ECO:0000256" key="5">
    <source>
        <dbReference type="ARBA" id="ARBA00023136"/>
    </source>
</evidence>
<dbReference type="EMBL" id="KV441549">
    <property type="protein sequence ID" value="OAG09931.1"/>
    <property type="molecule type" value="Genomic_DNA"/>
</dbReference>
<evidence type="ECO:0000256" key="1">
    <source>
        <dbReference type="ARBA" id="ARBA00004141"/>
    </source>
</evidence>
<organism evidence="7 8">
    <name type="scientific">Paraphaeosphaeria sporulosa</name>
    <dbReference type="NCBI Taxonomy" id="1460663"/>
    <lineage>
        <taxon>Eukaryota</taxon>
        <taxon>Fungi</taxon>
        <taxon>Dikarya</taxon>
        <taxon>Ascomycota</taxon>
        <taxon>Pezizomycotina</taxon>
        <taxon>Dothideomycetes</taxon>
        <taxon>Pleosporomycetidae</taxon>
        <taxon>Pleosporales</taxon>
        <taxon>Massarineae</taxon>
        <taxon>Didymosphaeriaceae</taxon>
        <taxon>Paraphaeosphaeria</taxon>
    </lineage>
</organism>
<dbReference type="InterPro" id="IPR002293">
    <property type="entry name" value="AA/rel_permease1"/>
</dbReference>
<dbReference type="RefSeq" id="XP_018040296.1">
    <property type="nucleotide sequence ID" value="XM_018181778.1"/>
</dbReference>
<feature type="transmembrane region" description="Helical" evidence="6">
    <location>
        <begin position="255"/>
        <end position="276"/>
    </location>
</feature>
<dbReference type="PANTHER" id="PTHR45649:SF41">
    <property type="entry name" value="TRANSPORTER, PUTATIVE (EUROFUNG)-RELATED"/>
    <property type="match status" value="1"/>
</dbReference>
<name>A0A177CRV9_9PLEO</name>
<dbReference type="GeneID" id="28765264"/>
<reference evidence="7 8" key="1">
    <citation type="submission" date="2016-05" db="EMBL/GenBank/DDBJ databases">
        <title>Comparative analysis of secretome profiles of manganese(II)-oxidizing ascomycete fungi.</title>
        <authorList>
            <consortium name="DOE Joint Genome Institute"/>
            <person name="Zeiner C.A."/>
            <person name="Purvine S.O."/>
            <person name="Zink E.M."/>
            <person name="Wu S."/>
            <person name="Pasa-Tolic L."/>
            <person name="Chaput D.L."/>
            <person name="Haridas S."/>
            <person name="Grigoriev I.V."/>
            <person name="Santelli C.M."/>
            <person name="Hansel C.M."/>
        </authorList>
    </citation>
    <scope>NUCLEOTIDE SEQUENCE [LARGE SCALE GENOMIC DNA]</scope>
    <source>
        <strain evidence="7 8">AP3s5-JAC2a</strain>
    </source>
</reference>
<feature type="transmembrane region" description="Helical" evidence="6">
    <location>
        <begin position="468"/>
        <end position="487"/>
    </location>
</feature>
<dbReference type="GO" id="GO:0016020">
    <property type="term" value="C:membrane"/>
    <property type="evidence" value="ECO:0007669"/>
    <property type="project" value="UniProtKB-SubCell"/>
</dbReference>
<feature type="transmembrane region" description="Helical" evidence="6">
    <location>
        <begin position="214"/>
        <end position="235"/>
    </location>
</feature>
<evidence type="ECO:0000256" key="6">
    <source>
        <dbReference type="SAM" id="Phobius"/>
    </source>
</evidence>
<dbReference type="AlphaFoldDB" id="A0A177CRV9"/>
<feature type="transmembrane region" description="Helical" evidence="6">
    <location>
        <begin position="147"/>
        <end position="175"/>
    </location>
</feature>
<dbReference type="OrthoDB" id="3257095at2759"/>
<evidence type="ECO:0000313" key="8">
    <source>
        <dbReference type="Proteomes" id="UP000077069"/>
    </source>
</evidence>
<feature type="transmembrane region" description="Helical" evidence="6">
    <location>
        <begin position="345"/>
        <end position="369"/>
    </location>
</feature>
<sequence>MASADRKDGDANAISSIADERYGSVSVLGKPNGTVKPKYFGTDSDRHEMEMLGKQQVLRRNFGLLTMLGFASTCIASWEGIFTYLNFVLIDGGTPLLFWGFFATATCMTLVYASLAEMSSMSPTAGGQYHWVSEFSPRKYQKVLSYYSGWLTAVGWQVYLASVCFLVGTTIQGLITLNNVNYGYERWHGTLLAIAIVVFTISFNTVFASKLPKVEAVALVVHISGFVAIVITLWATAPRRSAADALLNFTNDGGWSSTGLSAMVGLLAPTAVLVGYDCSVHMSEEIKDASIVLPRAIMGSVILNVSMLFVVIITICFTLGDPEEVLASPTGYAFIQMFYNATNSLAGASVMTFIIIFMLSICAVSEAAACSRQIWSFARDQGLPGHRWLSKVSPHWNIPLPGIIVSLSISALLSLINIGSSVALGAITSLGAVATLISYYLTIGCLVHRRLFGAPLPDRRWSLGRWGLAVNIGALIILTPLIFFLTWPLSTPVTAETMNWSSVMLAGVFIISTTYYVVKGRKEFTGPVVNVTRD</sequence>
<proteinExistence type="predicted"/>
<gene>
    <name evidence="7" type="ORF">CC84DRAFT_1202511</name>
</gene>
<evidence type="ECO:0000313" key="7">
    <source>
        <dbReference type="EMBL" id="OAG09931.1"/>
    </source>
</evidence>
<accession>A0A177CRV9</accession>
<dbReference type="STRING" id="1460663.A0A177CRV9"/>
<evidence type="ECO:0000256" key="2">
    <source>
        <dbReference type="ARBA" id="ARBA00022448"/>
    </source>
</evidence>
<keyword evidence="8" id="KW-1185">Reference proteome</keyword>
<feature type="transmembrane region" description="Helical" evidence="6">
    <location>
        <begin position="297"/>
        <end position="320"/>
    </location>
</feature>